<keyword evidence="4" id="KW-0804">Transcription</keyword>
<dbReference type="Gene3D" id="4.10.280.10">
    <property type="entry name" value="Helix-loop-helix DNA-binding domain"/>
    <property type="match status" value="1"/>
</dbReference>
<dbReference type="AlphaFoldDB" id="A0A2G9G022"/>
<dbReference type="SMART" id="SM00353">
    <property type="entry name" value="HLH"/>
    <property type="match status" value="1"/>
</dbReference>
<dbReference type="GO" id="GO:0003677">
    <property type="term" value="F:DNA binding"/>
    <property type="evidence" value="ECO:0007669"/>
    <property type="project" value="UniProtKB-KW"/>
</dbReference>
<evidence type="ECO:0000256" key="3">
    <source>
        <dbReference type="ARBA" id="ARBA00023125"/>
    </source>
</evidence>
<feature type="region of interest" description="Disordered" evidence="6">
    <location>
        <begin position="139"/>
        <end position="170"/>
    </location>
</feature>
<dbReference type="InterPro" id="IPR036638">
    <property type="entry name" value="HLH_DNA-bd_sf"/>
</dbReference>
<dbReference type="Pfam" id="PF00010">
    <property type="entry name" value="HLH"/>
    <property type="match status" value="1"/>
</dbReference>
<proteinExistence type="predicted"/>
<dbReference type="PANTHER" id="PTHR45914">
    <property type="entry name" value="TRANSCRIPTION FACTOR HEC3-RELATED"/>
    <property type="match status" value="1"/>
</dbReference>
<sequence length="290" mass="33205">MEALSYYSNWGAFQQSESDMSFIDPLIQPEVSSELPPELLPFSDPWNIDNLFEPIDLLYSENNEVTPSGYNFNSLQTEPYIFQQEFEPLFNPKRQKGCNYQQLNYCDQFNPDFLNVLPPNPRMPLQDYSPLEIVAPPPLPDFPTGPPSFSSGSYESIKKENSSGSLSAQSIAARQRRRKITEKTQELGKLVPGGNKMNTAEMLQSAYKYIKYLQAQVGILESMDSYHQENGEQFEVHEEMQGLLESPLIQEKLYSSEKCLVPQKFVQELSSDHHLIKSNPRLLPLVKQEH</sequence>
<keyword evidence="5" id="KW-0539">Nucleus</keyword>
<dbReference type="PROSITE" id="PS50888">
    <property type="entry name" value="BHLH"/>
    <property type="match status" value="1"/>
</dbReference>
<dbReference type="STRING" id="429701.A0A2G9G022"/>
<dbReference type="SUPFAM" id="SSF47459">
    <property type="entry name" value="HLH, helix-loop-helix DNA-binding domain"/>
    <property type="match status" value="1"/>
</dbReference>
<evidence type="ECO:0000256" key="5">
    <source>
        <dbReference type="ARBA" id="ARBA00023242"/>
    </source>
</evidence>
<dbReference type="GO" id="GO:0005634">
    <property type="term" value="C:nucleus"/>
    <property type="evidence" value="ECO:0007669"/>
    <property type="project" value="UniProtKB-SubCell"/>
</dbReference>
<dbReference type="GO" id="GO:0003700">
    <property type="term" value="F:DNA-binding transcription factor activity"/>
    <property type="evidence" value="ECO:0007669"/>
    <property type="project" value="InterPro"/>
</dbReference>
<evidence type="ECO:0000256" key="4">
    <source>
        <dbReference type="ARBA" id="ARBA00023163"/>
    </source>
</evidence>
<dbReference type="EMBL" id="NKXS01008361">
    <property type="protein sequence ID" value="PIM98494.1"/>
    <property type="molecule type" value="Genomic_DNA"/>
</dbReference>
<keyword evidence="9" id="KW-1185">Reference proteome</keyword>
<comment type="subcellular location">
    <subcellularLocation>
        <location evidence="1">Nucleus</location>
    </subcellularLocation>
</comment>
<evidence type="ECO:0000313" key="8">
    <source>
        <dbReference type="EMBL" id="PIM98494.1"/>
    </source>
</evidence>
<reference evidence="9" key="1">
    <citation type="journal article" date="2018" name="Gigascience">
        <title>Genome assembly of the Pink Ipe (Handroanthus impetiginosus, Bignoniaceae), a highly valued, ecologically keystone Neotropical timber forest tree.</title>
        <authorList>
            <person name="Silva-Junior O.B."/>
            <person name="Grattapaglia D."/>
            <person name="Novaes E."/>
            <person name="Collevatti R.G."/>
        </authorList>
    </citation>
    <scope>NUCLEOTIDE SEQUENCE [LARGE SCALE GENOMIC DNA]</scope>
    <source>
        <strain evidence="9">cv. UFG-1</strain>
    </source>
</reference>
<gene>
    <name evidence="8" type="ORF">CDL12_29026</name>
</gene>
<dbReference type="GO" id="GO:0046983">
    <property type="term" value="F:protein dimerization activity"/>
    <property type="evidence" value="ECO:0007669"/>
    <property type="project" value="InterPro"/>
</dbReference>
<evidence type="ECO:0000256" key="1">
    <source>
        <dbReference type="ARBA" id="ARBA00004123"/>
    </source>
</evidence>
<dbReference type="InterPro" id="IPR011598">
    <property type="entry name" value="bHLH_dom"/>
</dbReference>
<dbReference type="InterPro" id="IPR045843">
    <property type="entry name" value="IND-like"/>
</dbReference>
<evidence type="ECO:0000313" key="9">
    <source>
        <dbReference type="Proteomes" id="UP000231279"/>
    </source>
</evidence>
<dbReference type="Proteomes" id="UP000231279">
    <property type="component" value="Unassembled WGS sequence"/>
</dbReference>
<protein>
    <recommendedName>
        <fullName evidence="7">BHLH domain-containing protein</fullName>
    </recommendedName>
</protein>
<name>A0A2G9G022_9LAMI</name>
<keyword evidence="3" id="KW-0238">DNA-binding</keyword>
<evidence type="ECO:0000256" key="2">
    <source>
        <dbReference type="ARBA" id="ARBA00023015"/>
    </source>
</evidence>
<accession>A0A2G9G022</accession>
<evidence type="ECO:0000259" key="7">
    <source>
        <dbReference type="PROSITE" id="PS50888"/>
    </source>
</evidence>
<organism evidence="8 9">
    <name type="scientific">Handroanthus impetiginosus</name>
    <dbReference type="NCBI Taxonomy" id="429701"/>
    <lineage>
        <taxon>Eukaryota</taxon>
        <taxon>Viridiplantae</taxon>
        <taxon>Streptophyta</taxon>
        <taxon>Embryophyta</taxon>
        <taxon>Tracheophyta</taxon>
        <taxon>Spermatophyta</taxon>
        <taxon>Magnoliopsida</taxon>
        <taxon>eudicotyledons</taxon>
        <taxon>Gunneridae</taxon>
        <taxon>Pentapetalae</taxon>
        <taxon>asterids</taxon>
        <taxon>lamiids</taxon>
        <taxon>Lamiales</taxon>
        <taxon>Bignoniaceae</taxon>
        <taxon>Crescentiina</taxon>
        <taxon>Tabebuia alliance</taxon>
        <taxon>Handroanthus</taxon>
    </lineage>
</organism>
<evidence type="ECO:0000256" key="6">
    <source>
        <dbReference type="SAM" id="MobiDB-lite"/>
    </source>
</evidence>
<dbReference type="OrthoDB" id="1921534at2759"/>
<comment type="caution">
    <text evidence="8">The sequence shown here is derived from an EMBL/GenBank/DDBJ whole genome shotgun (WGS) entry which is preliminary data.</text>
</comment>
<feature type="domain" description="BHLH" evidence="7">
    <location>
        <begin position="164"/>
        <end position="213"/>
    </location>
</feature>
<keyword evidence="2" id="KW-0805">Transcription regulation</keyword>
<dbReference type="PANTHER" id="PTHR45914:SF24">
    <property type="entry name" value="BHLH DOMAIN-CONTAINING PROTEIN"/>
    <property type="match status" value="1"/>
</dbReference>